<dbReference type="PANTHER" id="PTHR32089">
    <property type="entry name" value="METHYL-ACCEPTING CHEMOTAXIS PROTEIN MCPB"/>
    <property type="match status" value="1"/>
</dbReference>
<dbReference type="Gene3D" id="3.90.1520.10">
    <property type="entry name" value="H-NOX domain"/>
    <property type="match status" value="1"/>
</dbReference>
<dbReference type="Proteomes" id="UP000037267">
    <property type="component" value="Unassembled WGS sequence"/>
</dbReference>
<dbReference type="STRING" id="1503.CLPU_2c02460"/>
<keyword evidence="1 2" id="KW-0807">Transducer</keyword>
<dbReference type="Gene3D" id="1.10.287.950">
    <property type="entry name" value="Methyl-accepting chemotaxis protein"/>
    <property type="match status" value="1"/>
</dbReference>
<dbReference type="Pfam" id="PF00015">
    <property type="entry name" value="MCPsignal"/>
    <property type="match status" value="1"/>
</dbReference>
<feature type="transmembrane region" description="Helical" evidence="4">
    <location>
        <begin position="203"/>
        <end position="221"/>
    </location>
</feature>
<keyword evidence="3" id="KW-0175">Coiled coil</keyword>
<keyword evidence="4" id="KW-1133">Transmembrane helix</keyword>
<keyword evidence="4" id="KW-0472">Membrane</keyword>
<evidence type="ECO:0000313" key="7">
    <source>
        <dbReference type="Proteomes" id="UP000037267"/>
    </source>
</evidence>
<evidence type="ECO:0000313" key="6">
    <source>
        <dbReference type="EMBL" id="KNF09794.1"/>
    </source>
</evidence>
<proteinExistence type="predicted"/>
<name>A0A0L0WE98_GOTPU</name>
<dbReference type="InterPro" id="IPR004089">
    <property type="entry name" value="MCPsignal_dom"/>
</dbReference>
<evidence type="ECO:0000256" key="1">
    <source>
        <dbReference type="ARBA" id="ARBA00023224"/>
    </source>
</evidence>
<accession>A0A0L0WE98</accession>
<evidence type="ECO:0000256" key="4">
    <source>
        <dbReference type="SAM" id="Phobius"/>
    </source>
</evidence>
<organism evidence="6 7">
    <name type="scientific">Gottschalkia purinilytica</name>
    <name type="common">Clostridium purinilyticum</name>
    <dbReference type="NCBI Taxonomy" id="1503"/>
    <lineage>
        <taxon>Bacteria</taxon>
        <taxon>Bacillati</taxon>
        <taxon>Bacillota</taxon>
        <taxon>Tissierellia</taxon>
        <taxon>Tissierellales</taxon>
        <taxon>Gottschalkiaceae</taxon>
        <taxon>Gottschalkia</taxon>
    </lineage>
</organism>
<dbReference type="OrthoDB" id="1660488at2"/>
<dbReference type="InterPro" id="IPR024096">
    <property type="entry name" value="NO_sig/Golgi_transp_ligand-bd"/>
</dbReference>
<feature type="transmembrane region" description="Helical" evidence="4">
    <location>
        <begin position="227"/>
        <end position="246"/>
    </location>
</feature>
<dbReference type="SUPFAM" id="SSF58104">
    <property type="entry name" value="Methyl-accepting chemotaxis protein (MCP) signaling domain"/>
    <property type="match status" value="1"/>
</dbReference>
<feature type="coiled-coil region" evidence="3">
    <location>
        <begin position="455"/>
        <end position="507"/>
    </location>
</feature>
<dbReference type="EMBL" id="LGSS01000002">
    <property type="protein sequence ID" value="KNF09794.1"/>
    <property type="molecule type" value="Genomic_DNA"/>
</dbReference>
<reference evidence="7" key="1">
    <citation type="submission" date="2015-07" db="EMBL/GenBank/DDBJ databases">
        <title>Draft genome sequence of the purine-degrading Gottschalkia purinilyticum DSM 1384 (formerly Clostridium purinilyticum).</title>
        <authorList>
            <person name="Poehlein A."/>
            <person name="Schiel-Bengelsdorf B."/>
            <person name="Bengelsdorf F.R."/>
            <person name="Daniel R."/>
            <person name="Duerre P."/>
        </authorList>
    </citation>
    <scope>NUCLEOTIDE SEQUENCE [LARGE SCALE GENOMIC DNA]</scope>
    <source>
        <strain evidence="7">DSM 1384</strain>
    </source>
</reference>
<dbReference type="InterPro" id="IPR038158">
    <property type="entry name" value="H-NOX_domain_sf"/>
</dbReference>
<evidence type="ECO:0000256" key="3">
    <source>
        <dbReference type="SAM" id="Coils"/>
    </source>
</evidence>
<dbReference type="SUPFAM" id="SSF111126">
    <property type="entry name" value="Ligand-binding domain in the NO signalling and Golgi transport"/>
    <property type="match status" value="1"/>
</dbReference>
<dbReference type="InterPro" id="IPR011644">
    <property type="entry name" value="Heme_NO-bd"/>
</dbReference>
<keyword evidence="4" id="KW-0812">Transmembrane</keyword>
<dbReference type="GO" id="GO:0020037">
    <property type="term" value="F:heme binding"/>
    <property type="evidence" value="ECO:0007669"/>
    <property type="project" value="InterPro"/>
</dbReference>
<dbReference type="RefSeq" id="WP_050354172.1">
    <property type="nucleotide sequence ID" value="NZ_LGSS01000002.1"/>
</dbReference>
<evidence type="ECO:0000259" key="5">
    <source>
        <dbReference type="PROSITE" id="PS50111"/>
    </source>
</evidence>
<evidence type="ECO:0000256" key="2">
    <source>
        <dbReference type="PROSITE-ProRule" id="PRU00284"/>
    </source>
</evidence>
<protein>
    <submittedName>
        <fullName evidence="6">Methyl-accepting chemotaxis protein TlpA</fullName>
    </submittedName>
</protein>
<dbReference type="PANTHER" id="PTHR32089:SF112">
    <property type="entry name" value="LYSOZYME-LIKE PROTEIN-RELATED"/>
    <property type="match status" value="1"/>
</dbReference>
<dbReference type="PROSITE" id="PS50111">
    <property type="entry name" value="CHEMOTAXIS_TRANSDUC_2"/>
    <property type="match status" value="1"/>
</dbReference>
<comment type="caution">
    <text evidence="6">The sequence shown here is derived from an EMBL/GenBank/DDBJ whole genome shotgun (WGS) entry which is preliminary data.</text>
</comment>
<feature type="domain" description="Methyl-accepting transducer" evidence="5">
    <location>
        <begin position="314"/>
        <end position="564"/>
    </location>
</feature>
<feature type="coiled-coil region" evidence="3">
    <location>
        <begin position="354"/>
        <end position="395"/>
    </location>
</feature>
<dbReference type="Pfam" id="PF07700">
    <property type="entry name" value="HNOB"/>
    <property type="match status" value="1"/>
</dbReference>
<dbReference type="GO" id="GO:0007165">
    <property type="term" value="P:signal transduction"/>
    <property type="evidence" value="ECO:0007669"/>
    <property type="project" value="UniProtKB-KW"/>
</dbReference>
<dbReference type="GO" id="GO:0016020">
    <property type="term" value="C:membrane"/>
    <property type="evidence" value="ECO:0007669"/>
    <property type="project" value="InterPro"/>
</dbReference>
<dbReference type="AlphaFoldDB" id="A0A0L0WE98"/>
<keyword evidence="7" id="KW-1185">Reference proteome</keyword>
<dbReference type="PATRIC" id="fig|1503.3.peg.1742"/>
<gene>
    <name evidence="6" type="primary">tlpA</name>
    <name evidence="6" type="ORF">CLPU_2c02460</name>
</gene>
<sequence length="600" mass="66985">MKGTIVSTWIKTSRKLYGDSTVDDALSSVGFSEDKVFKPTEDVDDQVVKKLINHISQSVGKSEDNIWKDIGIDNIVTFSKDYPAFFKQKNLYSFLKSMYDVHVVIANRIPGARPPLLNLNPIDSYTAEMSYESKRGMFAYFHGMLEGTAKFFGEEIEIETIDKTDSSTKVHITFSEEIHLYKSYWFNKIFSLGFIKSIEAKSAIASLLFIGIPSSIIYSLIGKSAGIGSVMILSIVAPFFITKFLLSPMKNIFNQIKDLKDRNYSESVEISTNDSLEDLNNLITEYKNTLKSDFVGFKGLTDELSTFSDKFENISVNMGNISKEISGVVEEVAQVAVSQAEETESSAYVLNNNITTLNKIVENENSSKDELEDTVEKINKDYEELKLTSTNLKNILLEFSRVKENSLLLQERAREVNKIVEAVENISDQTNLLALNAAIEASRAGEFGKGFAVVAEEIRNLAEESKDAVKSINNNLVSFISDIDSVVNQVENQYTILEDENTKLSSVADSNHATVESIRNVSKSLISMINELTEETDSINKVSLSIESLAAIAEENSASSEEVSSSVTTYARELEKMMENISEFKRVSETFRGDLGKYTL</sequence>
<dbReference type="SMART" id="SM00283">
    <property type="entry name" value="MA"/>
    <property type="match status" value="1"/>
</dbReference>